<keyword evidence="3" id="KW-0805">Transcription regulation</keyword>
<dbReference type="InterPro" id="IPR015424">
    <property type="entry name" value="PyrdxlP-dep_Trfase"/>
</dbReference>
<keyword evidence="5" id="KW-0804">Transcription</keyword>
<dbReference type="PANTHER" id="PTHR46577">
    <property type="entry name" value="HTH-TYPE TRANSCRIPTIONAL REGULATORY PROTEIN GABR"/>
    <property type="match status" value="1"/>
</dbReference>
<dbReference type="PRINTS" id="PR00035">
    <property type="entry name" value="HTHGNTR"/>
</dbReference>
<dbReference type="InterPro" id="IPR051446">
    <property type="entry name" value="HTH_trans_reg/aminotransferase"/>
</dbReference>
<keyword evidence="2" id="KW-0663">Pyridoxal phosphate</keyword>
<dbReference type="Pfam" id="PF00392">
    <property type="entry name" value="GntR"/>
    <property type="match status" value="1"/>
</dbReference>
<organism evidence="8 9">
    <name type="scientific">Streptomyces flavalbus</name>
    <dbReference type="NCBI Taxonomy" id="2665155"/>
    <lineage>
        <taxon>Bacteria</taxon>
        <taxon>Bacillati</taxon>
        <taxon>Actinomycetota</taxon>
        <taxon>Actinomycetes</taxon>
        <taxon>Kitasatosporales</taxon>
        <taxon>Streptomycetaceae</taxon>
        <taxon>Streptomyces</taxon>
    </lineage>
</organism>
<dbReference type="GO" id="GO:0008483">
    <property type="term" value="F:transaminase activity"/>
    <property type="evidence" value="ECO:0007669"/>
    <property type="project" value="UniProtKB-KW"/>
</dbReference>
<evidence type="ECO:0000259" key="7">
    <source>
        <dbReference type="PROSITE" id="PS50949"/>
    </source>
</evidence>
<feature type="region of interest" description="Disordered" evidence="6">
    <location>
        <begin position="98"/>
        <end position="131"/>
    </location>
</feature>
<evidence type="ECO:0000256" key="2">
    <source>
        <dbReference type="ARBA" id="ARBA00022898"/>
    </source>
</evidence>
<name>A0ABW2WCT0_9ACTN</name>
<dbReference type="SUPFAM" id="SSF53383">
    <property type="entry name" value="PLP-dependent transferases"/>
    <property type="match status" value="1"/>
</dbReference>
<dbReference type="PANTHER" id="PTHR46577:SF1">
    <property type="entry name" value="HTH-TYPE TRANSCRIPTIONAL REGULATORY PROTEIN GABR"/>
    <property type="match status" value="1"/>
</dbReference>
<dbReference type="InterPro" id="IPR036388">
    <property type="entry name" value="WH-like_DNA-bd_sf"/>
</dbReference>
<reference evidence="9" key="1">
    <citation type="journal article" date="2019" name="Int. J. Syst. Evol. Microbiol.">
        <title>The Global Catalogue of Microorganisms (GCM) 10K type strain sequencing project: providing services to taxonomists for standard genome sequencing and annotation.</title>
        <authorList>
            <consortium name="The Broad Institute Genomics Platform"/>
            <consortium name="The Broad Institute Genome Sequencing Center for Infectious Disease"/>
            <person name="Wu L."/>
            <person name="Ma J."/>
        </authorList>
    </citation>
    <scope>NUCLEOTIDE SEQUENCE [LARGE SCALE GENOMIC DNA]</scope>
    <source>
        <strain evidence="9">CGMCC 4.7400</strain>
    </source>
</reference>
<comment type="caution">
    <text evidence="8">The sequence shown here is derived from an EMBL/GenBank/DDBJ whole genome shotgun (WGS) entry which is preliminary data.</text>
</comment>
<evidence type="ECO:0000256" key="3">
    <source>
        <dbReference type="ARBA" id="ARBA00023015"/>
    </source>
</evidence>
<dbReference type="CDD" id="cd00609">
    <property type="entry name" value="AAT_like"/>
    <property type="match status" value="1"/>
</dbReference>
<keyword evidence="8" id="KW-0032">Aminotransferase</keyword>
<feature type="region of interest" description="Disordered" evidence="6">
    <location>
        <begin position="1"/>
        <end position="20"/>
    </location>
</feature>
<proteinExistence type="inferred from homology"/>
<keyword evidence="4" id="KW-0238">DNA-binding</keyword>
<evidence type="ECO:0000256" key="6">
    <source>
        <dbReference type="SAM" id="MobiDB-lite"/>
    </source>
</evidence>
<evidence type="ECO:0000313" key="8">
    <source>
        <dbReference type="EMBL" id="MFD0316854.1"/>
    </source>
</evidence>
<dbReference type="SUPFAM" id="SSF46785">
    <property type="entry name" value="Winged helix' DNA-binding domain"/>
    <property type="match status" value="1"/>
</dbReference>
<evidence type="ECO:0000256" key="1">
    <source>
        <dbReference type="ARBA" id="ARBA00005384"/>
    </source>
</evidence>
<dbReference type="InterPro" id="IPR000524">
    <property type="entry name" value="Tscrpt_reg_HTH_GntR"/>
</dbReference>
<dbReference type="Gene3D" id="1.10.10.10">
    <property type="entry name" value="Winged helix-like DNA-binding domain superfamily/Winged helix DNA-binding domain"/>
    <property type="match status" value="1"/>
</dbReference>
<keyword evidence="9" id="KW-1185">Reference proteome</keyword>
<sequence>MRGSWATSDGDGSGDQGVDAEGVFGVDLHLEPAGPGLRRGLTDALREAVRGGRLAPGTRLPSSRSLAADLGIARNTVAESYADLVAEGWLTARQGSGTRVADRALPPVPDRPAPRGRTPGGPTYSLVPGTPDLASFPRAQWLRAARRALAAAPHDALGYGDPRGRVELRAALAAYLSRARGVRADPERVVICSGFAHGVKLLAEVLRARGSGDALAVESYGLDVHWNLVERAGLRTLPLPLDDHGTRTDAPPADAAAMLLTPAHQFPIGVALRPERRAAAVDWARRTGRLILEDDYDGEFRYDRQPIGALQDLAPDHVAYLGTASKSLAPGLRLGWLVLPPSLAAETARHLGGTTTGVLDQLTLAEFLVSGDYDRHVRAARLRYRRRRDELVAALAERAPDVEVTGIAAGLHAVLRLPPGTEQAVVRAAAWHGLAVHGLSRYRHPATPATTRAPDALVVGYATPPDHAWAGTLEALCRALP</sequence>
<dbReference type="RefSeq" id="WP_381611705.1">
    <property type="nucleotide sequence ID" value="NZ_JBHTEB010000001.1"/>
</dbReference>
<evidence type="ECO:0000313" key="9">
    <source>
        <dbReference type="Proteomes" id="UP001597023"/>
    </source>
</evidence>
<dbReference type="PROSITE" id="PS50949">
    <property type="entry name" value="HTH_GNTR"/>
    <property type="match status" value="1"/>
</dbReference>
<dbReference type="EMBL" id="JBHTEB010000001">
    <property type="protein sequence ID" value="MFD0316854.1"/>
    <property type="molecule type" value="Genomic_DNA"/>
</dbReference>
<dbReference type="InterPro" id="IPR015421">
    <property type="entry name" value="PyrdxlP-dep_Trfase_major"/>
</dbReference>
<evidence type="ECO:0000256" key="4">
    <source>
        <dbReference type="ARBA" id="ARBA00023125"/>
    </source>
</evidence>
<protein>
    <submittedName>
        <fullName evidence="8">PLP-dependent aminotransferase family protein</fullName>
    </submittedName>
</protein>
<comment type="similarity">
    <text evidence="1">In the C-terminal section; belongs to the class-I pyridoxal-phosphate-dependent aminotransferase family.</text>
</comment>
<feature type="domain" description="HTH gntR-type" evidence="7">
    <location>
        <begin position="35"/>
        <end position="103"/>
    </location>
</feature>
<dbReference type="InterPro" id="IPR004839">
    <property type="entry name" value="Aminotransferase_I/II_large"/>
</dbReference>
<dbReference type="Pfam" id="PF00155">
    <property type="entry name" value="Aminotran_1_2"/>
    <property type="match status" value="1"/>
</dbReference>
<dbReference type="CDD" id="cd07377">
    <property type="entry name" value="WHTH_GntR"/>
    <property type="match status" value="1"/>
</dbReference>
<gene>
    <name evidence="8" type="ORF">ACFQZ6_22100</name>
</gene>
<dbReference type="Proteomes" id="UP001597023">
    <property type="component" value="Unassembled WGS sequence"/>
</dbReference>
<dbReference type="SMART" id="SM00345">
    <property type="entry name" value="HTH_GNTR"/>
    <property type="match status" value="1"/>
</dbReference>
<dbReference type="InterPro" id="IPR036390">
    <property type="entry name" value="WH_DNA-bd_sf"/>
</dbReference>
<dbReference type="Gene3D" id="3.40.640.10">
    <property type="entry name" value="Type I PLP-dependent aspartate aminotransferase-like (Major domain)"/>
    <property type="match status" value="1"/>
</dbReference>
<evidence type="ECO:0000256" key="5">
    <source>
        <dbReference type="ARBA" id="ARBA00023163"/>
    </source>
</evidence>
<accession>A0ABW2WCT0</accession>
<keyword evidence="8" id="KW-0808">Transferase</keyword>